<organism evidence="1 2">
    <name type="scientific">Candidatus Protofrankia californiensis</name>
    <dbReference type="NCBI Taxonomy" id="1839754"/>
    <lineage>
        <taxon>Bacteria</taxon>
        <taxon>Bacillati</taxon>
        <taxon>Actinomycetota</taxon>
        <taxon>Actinomycetes</taxon>
        <taxon>Frankiales</taxon>
        <taxon>Frankiaceae</taxon>
        <taxon>Protofrankia</taxon>
    </lineage>
</organism>
<name>A0A1C3P4N0_9ACTN</name>
<accession>A0A1C3P4N0</accession>
<proteinExistence type="predicted"/>
<keyword evidence="2" id="KW-1185">Reference proteome</keyword>
<dbReference type="Proteomes" id="UP000199013">
    <property type="component" value="Unassembled WGS sequence"/>
</dbReference>
<dbReference type="EMBL" id="FLUV01001775">
    <property type="protein sequence ID" value="SBW24658.1"/>
    <property type="molecule type" value="Genomic_DNA"/>
</dbReference>
<protein>
    <submittedName>
        <fullName evidence="1">Uncharacterized protein</fullName>
    </submittedName>
</protein>
<evidence type="ECO:0000313" key="2">
    <source>
        <dbReference type="Proteomes" id="UP000199013"/>
    </source>
</evidence>
<dbReference type="AlphaFoldDB" id="A0A1C3P4N0"/>
<sequence length="121" mass="12831">MKPDDQYAARHRLSALSMLAKDAAYDQYPMGDPPLLSSDLRRALLAVLALTPERLLRAGNGVTEGEAAAFLKGQQAALDAVHTGRRTAIEVAAYLAGQAVMLDRVVRVVAVAWGVAQGSTT</sequence>
<gene>
    <name evidence="1" type="ORF">FDG2_4241</name>
</gene>
<evidence type="ECO:0000313" key="1">
    <source>
        <dbReference type="EMBL" id="SBW24658.1"/>
    </source>
</evidence>
<reference evidence="2" key="1">
    <citation type="submission" date="2016-02" db="EMBL/GenBank/DDBJ databases">
        <authorList>
            <person name="Wibberg D."/>
        </authorList>
    </citation>
    <scope>NUCLEOTIDE SEQUENCE [LARGE SCALE GENOMIC DNA]</scope>
</reference>